<dbReference type="AlphaFoldDB" id="A0A9P7NFX5"/>
<protein>
    <submittedName>
        <fullName evidence="1">Uncharacterized protein</fullName>
    </submittedName>
</protein>
<dbReference type="Proteomes" id="UP000748025">
    <property type="component" value="Unassembled WGS sequence"/>
</dbReference>
<proteinExistence type="predicted"/>
<evidence type="ECO:0000313" key="1">
    <source>
        <dbReference type="EMBL" id="KAG6014369.1"/>
    </source>
</evidence>
<dbReference type="EMBL" id="SRPW01000461">
    <property type="protein sequence ID" value="KAG6014369.1"/>
    <property type="molecule type" value="Genomic_DNA"/>
</dbReference>
<evidence type="ECO:0000313" key="2">
    <source>
        <dbReference type="Proteomes" id="UP000748025"/>
    </source>
</evidence>
<keyword evidence="2" id="KW-1185">Reference proteome</keyword>
<reference evidence="1" key="1">
    <citation type="journal article" date="2020" name="bioRxiv">
        <title>Whole genome comparisons of ergot fungi reveals the divergence and evolution of species within the genus Claviceps are the result of varying mechanisms driving genome evolution and host range expansion.</title>
        <authorList>
            <person name="Wyka S.A."/>
            <person name="Mondo S.J."/>
            <person name="Liu M."/>
            <person name="Dettman J."/>
            <person name="Nalam V."/>
            <person name="Broders K.D."/>
        </authorList>
    </citation>
    <scope>NUCLEOTIDE SEQUENCE</scope>
    <source>
        <strain evidence="1">CCC 602</strain>
    </source>
</reference>
<name>A0A9P7NFX5_9HYPO</name>
<organism evidence="1 2">
    <name type="scientific">Claviceps pusilla</name>
    <dbReference type="NCBI Taxonomy" id="123648"/>
    <lineage>
        <taxon>Eukaryota</taxon>
        <taxon>Fungi</taxon>
        <taxon>Dikarya</taxon>
        <taxon>Ascomycota</taxon>
        <taxon>Pezizomycotina</taxon>
        <taxon>Sordariomycetes</taxon>
        <taxon>Hypocreomycetidae</taxon>
        <taxon>Hypocreales</taxon>
        <taxon>Clavicipitaceae</taxon>
        <taxon>Claviceps</taxon>
    </lineage>
</organism>
<gene>
    <name evidence="1" type="ORF">E4U43_006611</name>
</gene>
<comment type="caution">
    <text evidence="1">The sequence shown here is derived from an EMBL/GenBank/DDBJ whole genome shotgun (WGS) entry which is preliminary data.</text>
</comment>
<sequence>MKLQRLWLQQMFKVETGKLNQCSSCGPLRKQHRLHRFWAASGRADEISAGRDVFPSASGFVPRLTAQAEPRYWLPDAAL</sequence>
<accession>A0A9P7NFX5</accession>